<dbReference type="AlphaFoldDB" id="A0A412WZ36"/>
<protein>
    <submittedName>
        <fullName evidence="2">Acyl carrier protein</fullName>
    </submittedName>
</protein>
<gene>
    <name evidence="2" type="ORF">DWW18_12010</name>
</gene>
<name>A0A412WZ36_9BACT</name>
<dbReference type="RefSeq" id="WP_118260731.1">
    <property type="nucleotide sequence ID" value="NZ_CALBWO010000036.1"/>
</dbReference>
<sequence length="78" mass="8846">MTNIEKYKNAFVESLDIPLENVERATMDSVTSWDSIGQMSLIAMLEETFNIELKPDDIIGINSYKAGFVILKKYGIEI</sequence>
<dbReference type="Proteomes" id="UP000283589">
    <property type="component" value="Unassembled WGS sequence"/>
</dbReference>
<evidence type="ECO:0000259" key="1">
    <source>
        <dbReference type="Pfam" id="PF00550"/>
    </source>
</evidence>
<dbReference type="Pfam" id="PF00550">
    <property type="entry name" value="PP-binding"/>
    <property type="match status" value="1"/>
</dbReference>
<proteinExistence type="predicted"/>
<dbReference type="InterPro" id="IPR009081">
    <property type="entry name" value="PP-bd_ACP"/>
</dbReference>
<dbReference type="Gene3D" id="1.10.1200.10">
    <property type="entry name" value="ACP-like"/>
    <property type="match status" value="1"/>
</dbReference>
<feature type="domain" description="Carrier" evidence="1">
    <location>
        <begin position="34"/>
        <end position="63"/>
    </location>
</feature>
<evidence type="ECO:0000313" key="3">
    <source>
        <dbReference type="Proteomes" id="UP000283589"/>
    </source>
</evidence>
<accession>A0A412WZ36</accession>
<dbReference type="SUPFAM" id="SSF47336">
    <property type="entry name" value="ACP-like"/>
    <property type="match status" value="1"/>
</dbReference>
<dbReference type="InterPro" id="IPR036736">
    <property type="entry name" value="ACP-like_sf"/>
</dbReference>
<dbReference type="EMBL" id="QRZA01000015">
    <property type="protein sequence ID" value="RGV33067.1"/>
    <property type="molecule type" value="Genomic_DNA"/>
</dbReference>
<comment type="caution">
    <text evidence="2">The sequence shown here is derived from an EMBL/GenBank/DDBJ whole genome shotgun (WGS) entry which is preliminary data.</text>
</comment>
<reference evidence="2 3" key="1">
    <citation type="submission" date="2018-08" db="EMBL/GenBank/DDBJ databases">
        <title>A genome reference for cultivated species of the human gut microbiota.</title>
        <authorList>
            <person name="Zou Y."/>
            <person name="Xue W."/>
            <person name="Luo G."/>
        </authorList>
    </citation>
    <scope>NUCLEOTIDE SEQUENCE [LARGE SCALE GENOMIC DNA]</scope>
    <source>
        <strain evidence="2 3">AF14-49</strain>
    </source>
</reference>
<organism evidence="2 3">
    <name type="scientific">Butyricimonas virosa</name>
    <dbReference type="NCBI Taxonomy" id="544645"/>
    <lineage>
        <taxon>Bacteria</taxon>
        <taxon>Pseudomonadati</taxon>
        <taxon>Bacteroidota</taxon>
        <taxon>Bacteroidia</taxon>
        <taxon>Bacteroidales</taxon>
        <taxon>Odoribacteraceae</taxon>
        <taxon>Butyricimonas</taxon>
    </lineage>
</organism>
<evidence type="ECO:0000313" key="2">
    <source>
        <dbReference type="EMBL" id="RGV33067.1"/>
    </source>
</evidence>